<feature type="transmembrane region" description="Helical" evidence="1">
    <location>
        <begin position="72"/>
        <end position="91"/>
    </location>
</feature>
<feature type="transmembrane region" description="Helical" evidence="1">
    <location>
        <begin position="12"/>
        <end position="31"/>
    </location>
</feature>
<keyword evidence="1" id="KW-1133">Transmembrane helix</keyword>
<keyword evidence="1" id="KW-0812">Transmembrane</keyword>
<evidence type="ECO:0000256" key="1">
    <source>
        <dbReference type="SAM" id="Phobius"/>
    </source>
</evidence>
<proteinExistence type="predicted"/>
<keyword evidence="1" id="KW-0472">Membrane</keyword>
<organism evidence="2 3">
    <name type="scientific">Luteimonas galliterrae</name>
    <dbReference type="NCBI Taxonomy" id="2940486"/>
    <lineage>
        <taxon>Bacteria</taxon>
        <taxon>Pseudomonadati</taxon>
        <taxon>Pseudomonadota</taxon>
        <taxon>Gammaproteobacteria</taxon>
        <taxon>Lysobacterales</taxon>
        <taxon>Lysobacteraceae</taxon>
        <taxon>Luteimonas</taxon>
    </lineage>
</organism>
<feature type="transmembrane region" description="Helical" evidence="1">
    <location>
        <begin position="111"/>
        <end position="137"/>
    </location>
</feature>
<accession>A0ABT0MF58</accession>
<dbReference type="RefSeq" id="WP_249470694.1">
    <property type="nucleotide sequence ID" value="NZ_JAMBEP010000001.1"/>
</dbReference>
<comment type="caution">
    <text evidence="2">The sequence shown here is derived from an EMBL/GenBank/DDBJ whole genome shotgun (WGS) entry which is preliminary data.</text>
</comment>
<evidence type="ECO:0000313" key="3">
    <source>
        <dbReference type="Proteomes" id="UP001431217"/>
    </source>
</evidence>
<dbReference type="EMBL" id="JAMBEP010000001">
    <property type="protein sequence ID" value="MCL1633515.1"/>
    <property type="molecule type" value="Genomic_DNA"/>
</dbReference>
<gene>
    <name evidence="2" type="ORF">M2650_02490</name>
</gene>
<name>A0ABT0MF58_9GAMM</name>
<sequence length="159" mass="17655">MREVSISKRSSIIVGVALAAVSAYLIQFVLLRDPWVLPGAYPIGLGALILAYTATFYAKVEFEGLGILPTRPAFAIAFWLSVFLILLLFVFRERLGAPALEREVSWSHLVVGLLLYFFSAAAILGSFFSGFGFSVFLQNPLLWLRYLAMRSSGQLKKED</sequence>
<evidence type="ECO:0008006" key="4">
    <source>
        <dbReference type="Google" id="ProtNLM"/>
    </source>
</evidence>
<keyword evidence="3" id="KW-1185">Reference proteome</keyword>
<dbReference type="Proteomes" id="UP001431217">
    <property type="component" value="Unassembled WGS sequence"/>
</dbReference>
<feature type="transmembrane region" description="Helical" evidence="1">
    <location>
        <begin position="43"/>
        <end position="60"/>
    </location>
</feature>
<protein>
    <recommendedName>
        <fullName evidence="4">Tripartite tricarboxylate transporter TctB family protein</fullName>
    </recommendedName>
</protein>
<reference evidence="2 3" key="1">
    <citation type="submission" date="2022-05" db="EMBL/GenBank/DDBJ databases">
        <title>Luteimonas sp. SX5, whole genome shotgun sequencing project.</title>
        <authorList>
            <person name="Zhao G."/>
            <person name="Shen L."/>
        </authorList>
    </citation>
    <scope>NUCLEOTIDE SEQUENCE [LARGE SCALE GENOMIC DNA]</scope>
    <source>
        <strain evidence="2 3">SX5</strain>
    </source>
</reference>
<evidence type="ECO:0000313" key="2">
    <source>
        <dbReference type="EMBL" id="MCL1633515.1"/>
    </source>
</evidence>